<reference evidence="1 2" key="1">
    <citation type="journal article" date="2015" name="G3 (Bethesda)">
        <title>Insights into Ongoing Evolution of the Hexachlorocyclohexane Catabolic Pathway from Comparative Genomics of Ten Sphingomonadaceae Strains.</title>
        <authorList>
            <person name="Pearce S.L."/>
            <person name="Oakeshott J.G."/>
            <person name="Pandey G."/>
        </authorList>
    </citation>
    <scope>NUCLEOTIDE SEQUENCE [LARGE SCALE GENOMIC DNA]</scope>
    <source>
        <strain evidence="1 2">LL02</strain>
    </source>
</reference>
<dbReference type="RefSeq" id="WP_059151835.1">
    <property type="nucleotide sequence ID" value="NZ_KQ130454.1"/>
</dbReference>
<dbReference type="OrthoDB" id="7473248at2"/>
<dbReference type="EMBL" id="JACU01000005">
    <property type="protein sequence ID" value="KMS55148.1"/>
    <property type="molecule type" value="Genomic_DNA"/>
</dbReference>
<dbReference type="Proteomes" id="UP000052268">
    <property type="component" value="Unassembled WGS sequence"/>
</dbReference>
<organism evidence="1 2">
    <name type="scientific">Novosphingobium barchaimii LL02</name>
    <dbReference type="NCBI Taxonomy" id="1114963"/>
    <lineage>
        <taxon>Bacteria</taxon>
        <taxon>Pseudomonadati</taxon>
        <taxon>Pseudomonadota</taxon>
        <taxon>Alphaproteobacteria</taxon>
        <taxon>Sphingomonadales</taxon>
        <taxon>Sphingomonadaceae</taxon>
        <taxon>Novosphingobium</taxon>
    </lineage>
</organism>
<sequence length="113" mass="11705">MPFADLPPAPPPAAEQAQVFDLARLPAGDGNVDLRAVKPRCPAGRAGEIVVCAPDPEKQRVRPLPNTYVVEEGLPRAAMDLGGGVSVDIHAEAVGMPGGAVSNRLMIGGKVKF</sequence>
<name>A0A0J7XVM8_9SPHN</name>
<evidence type="ECO:0000313" key="1">
    <source>
        <dbReference type="EMBL" id="KMS55148.1"/>
    </source>
</evidence>
<dbReference type="AlphaFoldDB" id="A0A0J7XVM8"/>
<accession>A0A0J7XVM8</accession>
<proteinExistence type="predicted"/>
<dbReference type="PATRIC" id="fig|1114963.3.peg.2654"/>
<evidence type="ECO:0000313" key="2">
    <source>
        <dbReference type="Proteomes" id="UP000052268"/>
    </source>
</evidence>
<comment type="caution">
    <text evidence="1">The sequence shown here is derived from an EMBL/GenBank/DDBJ whole genome shotgun (WGS) entry which is preliminary data.</text>
</comment>
<gene>
    <name evidence="1" type="ORF">V474_19085</name>
</gene>
<protein>
    <submittedName>
        <fullName evidence="1">Uncharacterized protein</fullName>
    </submittedName>
</protein>
<keyword evidence="2" id="KW-1185">Reference proteome</keyword>